<name>A0A9D1IAP0_9CLOT</name>
<sequence>MTTEYRRATAEEYEALIDFANFVFQINFAELLPKLYNGHPELAQYHYLALEEGKIKGLVASIPLEFSIDGETVKAFGIGTVSVHPEARGKGYMKELMNRAIADAKADGADLMCLGGQRQRYEYFGFSKACIQRSYILTPNNRRHWKRISTKGIEFLPLSESREYAEGCWQLHQALPIHAKRKIENFAEVCRSWSCEAWVIRKSGQFLGYCILNADCTAAAELLLGDWQEVLPVLFALSEKTGKDLSVTPFSWQKELNRALSLVSEAGAINDGEMFRLLNFPRMLKLLLQRKARQAGLSDGALVLEIPGEGKYEAAVESGVVSIEETAKPADWSLDAVEMQNRIVSVSNLWQYDSFLENSWFPLPLELPNHDMV</sequence>
<evidence type="ECO:0000313" key="2">
    <source>
        <dbReference type="EMBL" id="HIU30045.1"/>
    </source>
</evidence>
<dbReference type="SUPFAM" id="SSF55729">
    <property type="entry name" value="Acyl-CoA N-acyltransferases (Nat)"/>
    <property type="match status" value="1"/>
</dbReference>
<gene>
    <name evidence="2" type="ORF">IAD50_07110</name>
</gene>
<organism evidence="2 3">
    <name type="scientific">Candidatus Egerieisoma faecipullorum</name>
    <dbReference type="NCBI Taxonomy" id="2840963"/>
    <lineage>
        <taxon>Bacteria</taxon>
        <taxon>Bacillati</taxon>
        <taxon>Bacillota</taxon>
        <taxon>Clostridia</taxon>
        <taxon>Eubacteriales</taxon>
        <taxon>Clostridiaceae</taxon>
        <taxon>Clostridiaceae incertae sedis</taxon>
        <taxon>Candidatus Egerieisoma</taxon>
    </lineage>
</organism>
<comment type="caution">
    <text evidence="2">The sequence shown here is derived from an EMBL/GenBank/DDBJ whole genome shotgun (WGS) entry which is preliminary data.</text>
</comment>
<dbReference type="PANTHER" id="PTHR37817">
    <property type="entry name" value="N-ACETYLTRANSFERASE EIS"/>
    <property type="match status" value="1"/>
</dbReference>
<evidence type="ECO:0000313" key="3">
    <source>
        <dbReference type="Proteomes" id="UP000824089"/>
    </source>
</evidence>
<reference evidence="2" key="1">
    <citation type="submission" date="2020-10" db="EMBL/GenBank/DDBJ databases">
        <authorList>
            <person name="Gilroy R."/>
        </authorList>
    </citation>
    <scope>NUCLEOTIDE SEQUENCE</scope>
    <source>
        <strain evidence="2">CHK195-4489</strain>
    </source>
</reference>
<dbReference type="Pfam" id="PF13527">
    <property type="entry name" value="Acetyltransf_9"/>
    <property type="match status" value="1"/>
</dbReference>
<accession>A0A9D1IAP0</accession>
<dbReference type="AlphaFoldDB" id="A0A9D1IAP0"/>
<dbReference type="InterPro" id="IPR000182">
    <property type="entry name" value="GNAT_dom"/>
</dbReference>
<dbReference type="GO" id="GO:0030649">
    <property type="term" value="P:aminoglycoside antibiotic catabolic process"/>
    <property type="evidence" value="ECO:0007669"/>
    <property type="project" value="TreeGrafter"/>
</dbReference>
<protein>
    <submittedName>
        <fullName evidence="2">GNAT family N-acetyltransferase</fullName>
    </submittedName>
</protein>
<dbReference type="CDD" id="cd04301">
    <property type="entry name" value="NAT_SF"/>
    <property type="match status" value="1"/>
</dbReference>
<dbReference type="PROSITE" id="PS51186">
    <property type="entry name" value="GNAT"/>
    <property type="match status" value="1"/>
</dbReference>
<evidence type="ECO:0000259" key="1">
    <source>
        <dbReference type="PROSITE" id="PS51186"/>
    </source>
</evidence>
<dbReference type="InterPro" id="IPR016181">
    <property type="entry name" value="Acyl_CoA_acyltransferase"/>
</dbReference>
<dbReference type="GO" id="GO:0034069">
    <property type="term" value="F:aminoglycoside N-acetyltransferase activity"/>
    <property type="evidence" value="ECO:0007669"/>
    <property type="project" value="TreeGrafter"/>
</dbReference>
<dbReference type="PANTHER" id="PTHR37817:SF1">
    <property type="entry name" value="N-ACETYLTRANSFERASE EIS"/>
    <property type="match status" value="1"/>
</dbReference>
<feature type="domain" description="N-acetyltransferase" evidence="1">
    <location>
        <begin position="3"/>
        <end position="149"/>
    </location>
</feature>
<dbReference type="EMBL" id="DVMM01000147">
    <property type="protein sequence ID" value="HIU30045.1"/>
    <property type="molecule type" value="Genomic_DNA"/>
</dbReference>
<dbReference type="Gene3D" id="3.40.630.30">
    <property type="match status" value="1"/>
</dbReference>
<reference evidence="2" key="2">
    <citation type="journal article" date="2021" name="PeerJ">
        <title>Extensive microbial diversity within the chicken gut microbiome revealed by metagenomics and culture.</title>
        <authorList>
            <person name="Gilroy R."/>
            <person name="Ravi A."/>
            <person name="Getino M."/>
            <person name="Pursley I."/>
            <person name="Horton D.L."/>
            <person name="Alikhan N.F."/>
            <person name="Baker D."/>
            <person name="Gharbi K."/>
            <person name="Hall N."/>
            <person name="Watson M."/>
            <person name="Adriaenssens E.M."/>
            <person name="Foster-Nyarko E."/>
            <person name="Jarju S."/>
            <person name="Secka A."/>
            <person name="Antonio M."/>
            <person name="Oren A."/>
            <person name="Chaudhuri R.R."/>
            <person name="La Ragione R."/>
            <person name="Hildebrand F."/>
            <person name="Pallen M.J."/>
        </authorList>
    </citation>
    <scope>NUCLEOTIDE SEQUENCE</scope>
    <source>
        <strain evidence="2">CHK195-4489</strain>
    </source>
</reference>
<dbReference type="Proteomes" id="UP000824089">
    <property type="component" value="Unassembled WGS sequence"/>
</dbReference>
<dbReference type="InterPro" id="IPR051554">
    <property type="entry name" value="Acetyltransferase_Eis"/>
</dbReference>
<proteinExistence type="predicted"/>